<sequence length="225" mass="25037">MAEPADTTDADEDGGGVAAKEAGDELGATAEMGPDTQALCIFGATRRRIRPRKTVFERLQQANHCRWHVGDRVLVRDRDDSEIGRSKLGEADWKPGTVTSLNPVKVCLNGGSQSFTWREIKELSGSRSPSPTSVRSNRRGVKPATVEAVKRARKLSRRRRQREKEAEQKEQELEERALMVTKARSTSSLPKAAEQKRQEEDRRLRMEDSGSIGKGAENPPGIFRS</sequence>
<feature type="compositionally biased region" description="Basic and acidic residues" evidence="1">
    <location>
        <begin position="193"/>
        <end position="208"/>
    </location>
</feature>
<dbReference type="Proteomes" id="UP001642484">
    <property type="component" value="Unassembled WGS sequence"/>
</dbReference>
<proteinExistence type="predicted"/>
<organism evidence="2 3">
    <name type="scientific">Durusdinium trenchii</name>
    <dbReference type="NCBI Taxonomy" id="1381693"/>
    <lineage>
        <taxon>Eukaryota</taxon>
        <taxon>Sar</taxon>
        <taxon>Alveolata</taxon>
        <taxon>Dinophyceae</taxon>
        <taxon>Suessiales</taxon>
        <taxon>Symbiodiniaceae</taxon>
        <taxon>Durusdinium</taxon>
    </lineage>
</organism>
<evidence type="ECO:0000313" key="2">
    <source>
        <dbReference type="EMBL" id="CAK9005200.1"/>
    </source>
</evidence>
<keyword evidence="3" id="KW-1185">Reference proteome</keyword>
<gene>
    <name evidence="2" type="ORF">CCMP2556_LOCUS7979</name>
</gene>
<reference evidence="2 3" key="1">
    <citation type="submission" date="2024-02" db="EMBL/GenBank/DDBJ databases">
        <authorList>
            <person name="Chen Y."/>
            <person name="Shah S."/>
            <person name="Dougan E. K."/>
            <person name="Thang M."/>
            <person name="Chan C."/>
        </authorList>
    </citation>
    <scope>NUCLEOTIDE SEQUENCE [LARGE SCALE GENOMIC DNA]</scope>
</reference>
<protein>
    <submittedName>
        <fullName evidence="2">Uncharacterized protein</fullName>
    </submittedName>
</protein>
<name>A0ABP0ITF4_9DINO</name>
<feature type="region of interest" description="Disordered" evidence="1">
    <location>
        <begin position="121"/>
        <end position="225"/>
    </location>
</feature>
<evidence type="ECO:0000313" key="3">
    <source>
        <dbReference type="Proteomes" id="UP001642484"/>
    </source>
</evidence>
<feature type="region of interest" description="Disordered" evidence="1">
    <location>
        <begin position="1"/>
        <end position="30"/>
    </location>
</feature>
<feature type="compositionally biased region" description="Basic residues" evidence="1">
    <location>
        <begin position="151"/>
        <end position="161"/>
    </location>
</feature>
<dbReference type="EMBL" id="CAXAMN010003558">
    <property type="protein sequence ID" value="CAK9005200.1"/>
    <property type="molecule type" value="Genomic_DNA"/>
</dbReference>
<comment type="caution">
    <text evidence="2">The sequence shown here is derived from an EMBL/GenBank/DDBJ whole genome shotgun (WGS) entry which is preliminary data.</text>
</comment>
<feature type="compositionally biased region" description="Acidic residues" evidence="1">
    <location>
        <begin position="1"/>
        <end position="14"/>
    </location>
</feature>
<feature type="compositionally biased region" description="Polar residues" evidence="1">
    <location>
        <begin position="125"/>
        <end position="135"/>
    </location>
</feature>
<accession>A0ABP0ITF4</accession>
<feature type="compositionally biased region" description="Basic and acidic residues" evidence="1">
    <location>
        <begin position="162"/>
        <end position="177"/>
    </location>
</feature>
<evidence type="ECO:0000256" key="1">
    <source>
        <dbReference type="SAM" id="MobiDB-lite"/>
    </source>
</evidence>